<feature type="compositionally biased region" description="Polar residues" evidence="21">
    <location>
        <begin position="158"/>
        <end position="173"/>
    </location>
</feature>
<feature type="compositionally biased region" description="Low complexity" evidence="21">
    <location>
        <begin position="35"/>
        <end position="47"/>
    </location>
</feature>
<evidence type="ECO:0000256" key="20">
    <source>
        <dbReference type="PROSITE-ProRule" id="PRU00322"/>
    </source>
</evidence>
<gene>
    <name evidence="23" type="ORF">HOLleu_35325</name>
</gene>
<dbReference type="EMBL" id="JAIZAY010000018">
    <property type="protein sequence ID" value="KAJ8025191.1"/>
    <property type="molecule type" value="Genomic_DNA"/>
</dbReference>
<evidence type="ECO:0000256" key="11">
    <source>
        <dbReference type="ARBA" id="ARBA00023010"/>
    </source>
</evidence>
<evidence type="ECO:0000256" key="5">
    <source>
        <dbReference type="ARBA" id="ARBA00022723"/>
    </source>
</evidence>
<evidence type="ECO:0000256" key="17">
    <source>
        <dbReference type="ARBA" id="ARBA00068609"/>
    </source>
</evidence>
<keyword evidence="14" id="KW-0472">Membrane</keyword>
<feature type="compositionally biased region" description="Polar residues" evidence="21">
    <location>
        <begin position="186"/>
        <end position="195"/>
    </location>
</feature>
<evidence type="ECO:0000256" key="13">
    <source>
        <dbReference type="ARBA" id="ARBA00023132"/>
    </source>
</evidence>
<evidence type="ECO:0000256" key="1">
    <source>
        <dbReference type="ARBA" id="ARBA00001947"/>
    </source>
</evidence>
<sequence length="364" mass="37747">MFKPASASWVCDSCMINNPADKDQCVACSTPKPGSSQPSQESSCDSQGTLGRMGMSGGAFSLGNFKFSGFSSNSSAFSAGSGCGSSGFNKATPGTFSCGQTLSQSSNTTPSSSAGFSFPPGGFSFTQPKPETSQPSDTGGFKMSAASSFSFTAPTPPGSESTKSAVDSATKEQPLSKPTEPIPGQPTVTTPTFNFGSGMPLFTYGGTGQQKPSSGFSFDSTPGSSALTSQTVGKPSFSTTTQAGSVFGGTQATSIFGATPEKGSLSAFKGFEFGTKQSEPKTEQKEAISFSDFVKNQGEFSFCLNVDNVASSPSKSGAKSPVKSPGLSKSKEYYQEEERDKIYFEPVVTLPENYKSETGKKMKR</sequence>
<evidence type="ECO:0000259" key="22">
    <source>
        <dbReference type="PROSITE" id="PS50199"/>
    </source>
</evidence>
<evidence type="ECO:0000256" key="2">
    <source>
        <dbReference type="ARBA" id="ARBA00004126"/>
    </source>
</evidence>
<dbReference type="GO" id="GO:0031965">
    <property type="term" value="C:nuclear membrane"/>
    <property type="evidence" value="ECO:0007669"/>
    <property type="project" value="UniProtKB-SubCell"/>
</dbReference>
<dbReference type="Proteomes" id="UP001152320">
    <property type="component" value="Chromosome 18"/>
</dbReference>
<evidence type="ECO:0000313" key="23">
    <source>
        <dbReference type="EMBL" id="KAJ8025191.1"/>
    </source>
</evidence>
<evidence type="ECO:0000256" key="10">
    <source>
        <dbReference type="ARBA" id="ARBA00022927"/>
    </source>
</evidence>
<keyword evidence="4" id="KW-0813">Transport</keyword>
<evidence type="ECO:0000256" key="9">
    <source>
        <dbReference type="ARBA" id="ARBA00022833"/>
    </source>
</evidence>
<comment type="cofactor">
    <cofactor evidence="1">
        <name>Zn(2+)</name>
        <dbReference type="ChEBI" id="CHEBI:29105"/>
    </cofactor>
</comment>
<feature type="domain" description="RanBP2-type" evidence="22">
    <location>
        <begin position="5"/>
        <end position="34"/>
    </location>
</feature>
<accession>A0A9Q1BEV5</accession>
<dbReference type="SUPFAM" id="SSF90209">
    <property type="entry name" value="Ran binding protein zinc finger-like"/>
    <property type="match status" value="1"/>
</dbReference>
<dbReference type="PROSITE" id="PS50199">
    <property type="entry name" value="ZF_RANBP2_2"/>
    <property type="match status" value="1"/>
</dbReference>
<dbReference type="PROSITE" id="PS01358">
    <property type="entry name" value="ZF_RANBP2_1"/>
    <property type="match status" value="1"/>
</dbReference>
<name>A0A9Q1BEV5_HOLLE</name>
<feature type="compositionally biased region" description="Low complexity" evidence="21">
    <location>
        <begin position="101"/>
        <end position="126"/>
    </location>
</feature>
<reference evidence="23" key="1">
    <citation type="submission" date="2021-10" db="EMBL/GenBank/DDBJ databases">
        <title>Tropical sea cucumber genome reveals ecological adaptation and Cuvierian tubules defense mechanism.</title>
        <authorList>
            <person name="Chen T."/>
        </authorList>
    </citation>
    <scope>NUCLEOTIDE SEQUENCE</scope>
    <source>
        <strain evidence="23">Nanhai2018</strain>
        <tissue evidence="23">Muscle</tissue>
    </source>
</reference>
<evidence type="ECO:0000313" key="24">
    <source>
        <dbReference type="Proteomes" id="UP001152320"/>
    </source>
</evidence>
<comment type="caution">
    <text evidence="23">The sequence shown here is derived from an EMBL/GenBank/DDBJ whole genome shotgun (WGS) entry which is preliminary data.</text>
</comment>
<comment type="subcellular location">
    <subcellularLocation>
        <location evidence="2">Nucleus membrane</location>
    </subcellularLocation>
    <subcellularLocation>
        <location evidence="3">Nucleus</location>
        <location evidence="3">Nuclear pore complex</location>
    </subcellularLocation>
</comment>
<keyword evidence="8" id="KW-0509">mRNA transport</keyword>
<feature type="compositionally biased region" description="Polar residues" evidence="21">
    <location>
        <begin position="209"/>
        <end position="245"/>
    </location>
</feature>
<evidence type="ECO:0000256" key="12">
    <source>
        <dbReference type="ARBA" id="ARBA00023125"/>
    </source>
</evidence>
<evidence type="ECO:0000256" key="14">
    <source>
        <dbReference type="ARBA" id="ARBA00023136"/>
    </source>
</evidence>
<keyword evidence="5" id="KW-0479">Metal-binding</keyword>
<dbReference type="GO" id="GO:0008270">
    <property type="term" value="F:zinc ion binding"/>
    <property type="evidence" value="ECO:0007669"/>
    <property type="project" value="UniProtKB-KW"/>
</dbReference>
<evidence type="ECO:0000256" key="8">
    <source>
        <dbReference type="ARBA" id="ARBA00022816"/>
    </source>
</evidence>
<evidence type="ECO:0000256" key="6">
    <source>
        <dbReference type="ARBA" id="ARBA00022737"/>
    </source>
</evidence>
<keyword evidence="6" id="KW-0677">Repeat</keyword>
<dbReference type="GO" id="GO:0005643">
    <property type="term" value="C:nuclear pore"/>
    <property type="evidence" value="ECO:0007669"/>
    <property type="project" value="UniProtKB-SubCell"/>
</dbReference>
<evidence type="ECO:0000256" key="19">
    <source>
        <dbReference type="ARBA" id="ARBA00079437"/>
    </source>
</evidence>
<evidence type="ECO:0000256" key="15">
    <source>
        <dbReference type="ARBA" id="ARBA00023242"/>
    </source>
</evidence>
<evidence type="ECO:0000256" key="18">
    <source>
        <dbReference type="ARBA" id="ARBA00078197"/>
    </source>
</evidence>
<feature type="region of interest" description="Disordered" evidence="21">
    <location>
        <begin position="100"/>
        <end position="245"/>
    </location>
</feature>
<dbReference type="FunFam" id="4.10.1060.10:FF:000001">
    <property type="entry name" value="Nuclear pore complex protein Nup153"/>
    <property type="match status" value="1"/>
</dbReference>
<keyword evidence="7 20" id="KW-0863">Zinc-finger</keyword>
<keyword evidence="12" id="KW-0238">DNA-binding</keyword>
<keyword evidence="24" id="KW-1185">Reference proteome</keyword>
<keyword evidence="15" id="KW-0539">Nucleus</keyword>
<comment type="similarity">
    <text evidence="16">Belongs to the NUP153 family.</text>
</comment>
<dbReference type="InterPro" id="IPR001876">
    <property type="entry name" value="Znf_RanBP2"/>
</dbReference>
<organism evidence="23 24">
    <name type="scientific">Holothuria leucospilota</name>
    <name type="common">Black long sea cucumber</name>
    <name type="synonym">Mertensiothuria leucospilota</name>
    <dbReference type="NCBI Taxonomy" id="206669"/>
    <lineage>
        <taxon>Eukaryota</taxon>
        <taxon>Metazoa</taxon>
        <taxon>Echinodermata</taxon>
        <taxon>Eleutherozoa</taxon>
        <taxon>Echinozoa</taxon>
        <taxon>Holothuroidea</taxon>
        <taxon>Aspidochirotacea</taxon>
        <taxon>Aspidochirotida</taxon>
        <taxon>Holothuriidae</taxon>
        <taxon>Holothuria</taxon>
    </lineage>
</organism>
<dbReference type="GO" id="GO:0051028">
    <property type="term" value="P:mRNA transport"/>
    <property type="evidence" value="ECO:0007669"/>
    <property type="project" value="UniProtKB-KW"/>
</dbReference>
<keyword evidence="13" id="KW-0906">Nuclear pore complex</keyword>
<feature type="compositionally biased region" description="Low complexity" evidence="21">
    <location>
        <begin position="310"/>
        <end position="326"/>
    </location>
</feature>
<feature type="region of interest" description="Disordered" evidence="21">
    <location>
        <begin position="29"/>
        <end position="50"/>
    </location>
</feature>
<protein>
    <recommendedName>
        <fullName evidence="17">Nuclear pore complex protein Nup153</fullName>
    </recommendedName>
    <alternativeName>
        <fullName evidence="19">153 kDa nucleoporin</fullName>
    </alternativeName>
    <alternativeName>
        <fullName evidence="18">Nucleoporin Nup153</fullName>
    </alternativeName>
</protein>
<evidence type="ECO:0000256" key="7">
    <source>
        <dbReference type="ARBA" id="ARBA00022771"/>
    </source>
</evidence>
<dbReference type="GO" id="GO:0015031">
    <property type="term" value="P:protein transport"/>
    <property type="evidence" value="ECO:0007669"/>
    <property type="project" value="UniProtKB-KW"/>
</dbReference>
<dbReference type="GO" id="GO:0003677">
    <property type="term" value="F:DNA binding"/>
    <property type="evidence" value="ECO:0007669"/>
    <property type="project" value="UniProtKB-KW"/>
</dbReference>
<keyword evidence="11" id="KW-0811">Translocation</keyword>
<dbReference type="AlphaFoldDB" id="A0A9Q1BEV5"/>
<keyword evidence="10" id="KW-0653">Protein transport</keyword>
<dbReference type="Gene3D" id="4.10.1060.10">
    <property type="entry name" value="Zinc finger, RanBP2-type"/>
    <property type="match status" value="1"/>
</dbReference>
<dbReference type="OrthoDB" id="79830at2759"/>
<evidence type="ECO:0000256" key="4">
    <source>
        <dbReference type="ARBA" id="ARBA00022448"/>
    </source>
</evidence>
<feature type="compositionally biased region" description="Low complexity" evidence="21">
    <location>
        <begin position="144"/>
        <end position="153"/>
    </location>
</feature>
<dbReference type="SMART" id="SM00547">
    <property type="entry name" value="ZnF_RBZ"/>
    <property type="match status" value="1"/>
</dbReference>
<keyword evidence="9" id="KW-0862">Zinc</keyword>
<proteinExistence type="inferred from homology"/>
<dbReference type="InterPro" id="IPR036443">
    <property type="entry name" value="Znf_RanBP2_sf"/>
</dbReference>
<evidence type="ECO:0000256" key="21">
    <source>
        <dbReference type="SAM" id="MobiDB-lite"/>
    </source>
</evidence>
<feature type="region of interest" description="Disordered" evidence="21">
    <location>
        <begin position="310"/>
        <end position="333"/>
    </location>
</feature>
<evidence type="ECO:0000256" key="3">
    <source>
        <dbReference type="ARBA" id="ARBA00004567"/>
    </source>
</evidence>
<evidence type="ECO:0000256" key="16">
    <source>
        <dbReference type="ARBA" id="ARBA00060842"/>
    </source>
</evidence>
<feature type="compositionally biased region" description="Polar residues" evidence="21">
    <location>
        <begin position="127"/>
        <end position="137"/>
    </location>
</feature>